<feature type="region of interest" description="Disordered" evidence="1">
    <location>
        <begin position="99"/>
        <end position="140"/>
    </location>
</feature>
<name>A0AAV2MEP0_KNICA</name>
<evidence type="ECO:0000313" key="2">
    <source>
        <dbReference type="EMBL" id="CAL1611852.1"/>
    </source>
</evidence>
<dbReference type="EMBL" id="OZ035829">
    <property type="protein sequence ID" value="CAL1611852.1"/>
    <property type="molecule type" value="Genomic_DNA"/>
</dbReference>
<accession>A0AAV2MEP0</accession>
<feature type="compositionally biased region" description="Basic and acidic residues" evidence="1">
    <location>
        <begin position="101"/>
        <end position="111"/>
    </location>
</feature>
<protein>
    <submittedName>
        <fullName evidence="2">Uncharacterized protein</fullName>
    </submittedName>
</protein>
<evidence type="ECO:0000256" key="1">
    <source>
        <dbReference type="SAM" id="MobiDB-lite"/>
    </source>
</evidence>
<feature type="region of interest" description="Disordered" evidence="1">
    <location>
        <begin position="48"/>
        <end position="76"/>
    </location>
</feature>
<sequence length="140" mass="15856">MLVHRARSRRVAGSRRGEGHIDRDCGERTLKQWLNLWGYEKGWISNLQQIRAPPPHPHPPTPPRLNSPIPPTGEKGVRLLCRSGLGLNASPRGAAWTNCVDLRRGHNRRDAQGTQQPRTRSEKGGIKAQKRRAEDQRKTQ</sequence>
<organism evidence="2 3">
    <name type="scientific">Knipowitschia caucasica</name>
    <name type="common">Caucasian dwarf goby</name>
    <name type="synonym">Pomatoschistus caucasicus</name>
    <dbReference type="NCBI Taxonomy" id="637954"/>
    <lineage>
        <taxon>Eukaryota</taxon>
        <taxon>Metazoa</taxon>
        <taxon>Chordata</taxon>
        <taxon>Craniata</taxon>
        <taxon>Vertebrata</taxon>
        <taxon>Euteleostomi</taxon>
        <taxon>Actinopterygii</taxon>
        <taxon>Neopterygii</taxon>
        <taxon>Teleostei</taxon>
        <taxon>Neoteleostei</taxon>
        <taxon>Acanthomorphata</taxon>
        <taxon>Gobiaria</taxon>
        <taxon>Gobiiformes</taxon>
        <taxon>Gobioidei</taxon>
        <taxon>Gobiidae</taxon>
        <taxon>Gobiinae</taxon>
        <taxon>Knipowitschia</taxon>
    </lineage>
</organism>
<evidence type="ECO:0000313" key="3">
    <source>
        <dbReference type="Proteomes" id="UP001497482"/>
    </source>
</evidence>
<reference evidence="2 3" key="1">
    <citation type="submission" date="2024-04" db="EMBL/GenBank/DDBJ databases">
        <authorList>
            <person name="Waldvogel A.-M."/>
            <person name="Schoenle A."/>
        </authorList>
    </citation>
    <scope>NUCLEOTIDE SEQUENCE [LARGE SCALE GENOMIC DNA]</scope>
</reference>
<dbReference type="Proteomes" id="UP001497482">
    <property type="component" value="Chromosome 7"/>
</dbReference>
<gene>
    <name evidence="2" type="ORF">KC01_LOCUS38241</name>
</gene>
<dbReference type="AlphaFoldDB" id="A0AAV2MEP0"/>
<feature type="compositionally biased region" description="Basic and acidic residues" evidence="1">
    <location>
        <begin position="119"/>
        <end position="140"/>
    </location>
</feature>
<keyword evidence="3" id="KW-1185">Reference proteome</keyword>
<proteinExistence type="predicted"/>
<feature type="compositionally biased region" description="Pro residues" evidence="1">
    <location>
        <begin position="52"/>
        <end position="71"/>
    </location>
</feature>